<dbReference type="EC" id="3.-.-.-" evidence="9"/>
<evidence type="ECO:0000256" key="6">
    <source>
        <dbReference type="ARBA" id="ARBA00023211"/>
    </source>
</evidence>
<dbReference type="Gene3D" id="3.30.70.360">
    <property type="match status" value="1"/>
</dbReference>
<comment type="cofactor">
    <cofactor evidence="1">
        <name>Mn(2+)</name>
        <dbReference type="ChEBI" id="CHEBI:29035"/>
    </cofactor>
</comment>
<dbReference type="SUPFAM" id="SSF55031">
    <property type="entry name" value="Bacterial exopeptidase dimerisation domain"/>
    <property type="match status" value="1"/>
</dbReference>
<feature type="binding site" evidence="7">
    <location>
        <position position="88"/>
    </location>
    <ligand>
        <name>Zn(2+)</name>
        <dbReference type="ChEBI" id="CHEBI:29105"/>
        <label>2</label>
    </ligand>
</feature>
<evidence type="ECO:0000259" key="8">
    <source>
        <dbReference type="Pfam" id="PF07687"/>
    </source>
</evidence>
<dbReference type="Gene3D" id="3.40.630.10">
    <property type="entry name" value="Zn peptidases"/>
    <property type="match status" value="1"/>
</dbReference>
<dbReference type="InterPro" id="IPR011650">
    <property type="entry name" value="Peptidase_M20_dimer"/>
</dbReference>
<dbReference type="InterPro" id="IPR036264">
    <property type="entry name" value="Bact_exopeptidase_dim_dom"/>
</dbReference>
<evidence type="ECO:0000256" key="2">
    <source>
        <dbReference type="ARBA" id="ARBA00006153"/>
    </source>
</evidence>
<gene>
    <name evidence="9" type="ORF">GJW-30_1_00491</name>
</gene>
<dbReference type="GO" id="GO:0016813">
    <property type="term" value="F:hydrolase activity, acting on carbon-nitrogen (but not peptide) bonds, in linear amidines"/>
    <property type="evidence" value="ECO:0007669"/>
    <property type="project" value="InterPro"/>
</dbReference>
<dbReference type="AlphaFoldDB" id="A0A0S3PPV7"/>
<feature type="binding site" evidence="7">
    <location>
        <position position="183"/>
    </location>
    <ligand>
        <name>Zn(2+)</name>
        <dbReference type="ChEBI" id="CHEBI:29105"/>
        <label>1</label>
    </ligand>
</feature>
<dbReference type="InterPro" id="IPR010158">
    <property type="entry name" value="Amidase_Cbmase"/>
</dbReference>
<dbReference type="OrthoDB" id="9808195at2"/>
<organism evidence="9 10">
    <name type="scientific">Variibacter gotjawalensis</name>
    <dbReference type="NCBI Taxonomy" id="1333996"/>
    <lineage>
        <taxon>Bacteria</taxon>
        <taxon>Pseudomonadati</taxon>
        <taxon>Pseudomonadota</taxon>
        <taxon>Alphaproteobacteria</taxon>
        <taxon>Hyphomicrobiales</taxon>
        <taxon>Nitrobacteraceae</taxon>
        <taxon>Variibacter</taxon>
    </lineage>
</organism>
<comment type="cofactor">
    <cofactor evidence="7">
        <name>Zn(2+)</name>
        <dbReference type="ChEBI" id="CHEBI:29105"/>
    </cofactor>
    <text evidence="7">Binds 2 Zn(2+) ions per subunit.</text>
</comment>
<dbReference type="Pfam" id="PF07687">
    <property type="entry name" value="M20_dimer"/>
    <property type="match status" value="1"/>
</dbReference>
<comment type="similarity">
    <text evidence="2">Belongs to the peptidase M20 family.</text>
</comment>
<feature type="binding site" evidence="7">
    <location>
        <position position="77"/>
    </location>
    <ligand>
        <name>Zn(2+)</name>
        <dbReference type="ChEBI" id="CHEBI:29105"/>
        <label>1</label>
    </ligand>
</feature>
<dbReference type="GO" id="GO:0046872">
    <property type="term" value="F:metal ion binding"/>
    <property type="evidence" value="ECO:0007669"/>
    <property type="project" value="UniProtKB-KW"/>
</dbReference>
<keyword evidence="7" id="KW-0862">Zinc</keyword>
<dbReference type="PIRSF" id="PIRSF001235">
    <property type="entry name" value="Amidase_carbamoylase"/>
    <property type="match status" value="1"/>
</dbReference>
<dbReference type="RefSeq" id="WP_096351221.1">
    <property type="nucleotide sequence ID" value="NZ_AP014946.1"/>
</dbReference>
<feature type="domain" description="Peptidase M20 dimerisation" evidence="8">
    <location>
        <begin position="206"/>
        <end position="305"/>
    </location>
</feature>
<dbReference type="KEGG" id="vgo:GJW-30_1_00491"/>
<evidence type="ECO:0000256" key="7">
    <source>
        <dbReference type="PIRSR" id="PIRSR001235-1"/>
    </source>
</evidence>
<accession>A0A0S3PPV7</accession>
<evidence type="ECO:0000256" key="4">
    <source>
        <dbReference type="ARBA" id="ARBA00022723"/>
    </source>
</evidence>
<dbReference type="PANTHER" id="PTHR32494:SF19">
    <property type="entry name" value="ALLANTOATE DEIMINASE-RELATED"/>
    <property type="match status" value="1"/>
</dbReference>
<evidence type="ECO:0000256" key="1">
    <source>
        <dbReference type="ARBA" id="ARBA00001936"/>
    </source>
</evidence>
<keyword evidence="4 7" id="KW-0479">Metal-binding</keyword>
<comment type="subunit">
    <text evidence="3">Homodimer.</text>
</comment>
<protein>
    <submittedName>
        <fullName evidence="9">Putative hydrolase</fullName>
        <ecNumber evidence="9">3.-.-.-</ecNumber>
    </submittedName>
</protein>
<evidence type="ECO:0000313" key="10">
    <source>
        <dbReference type="Proteomes" id="UP000236884"/>
    </source>
</evidence>
<evidence type="ECO:0000256" key="3">
    <source>
        <dbReference type="ARBA" id="ARBA00011738"/>
    </source>
</evidence>
<name>A0A0S3PPV7_9BRAD</name>
<keyword evidence="6" id="KW-0464">Manganese</keyword>
<reference evidence="9 10" key="1">
    <citation type="submission" date="2015-08" db="EMBL/GenBank/DDBJ databases">
        <title>Investigation of the bacterial diversity of lava forest soil.</title>
        <authorList>
            <person name="Lee J.S."/>
        </authorList>
    </citation>
    <scope>NUCLEOTIDE SEQUENCE [LARGE SCALE GENOMIC DNA]</scope>
    <source>
        <strain evidence="9 10">GJW-30</strain>
    </source>
</reference>
<keyword evidence="10" id="KW-1185">Reference proteome</keyword>
<dbReference type="CDD" id="cd03884">
    <property type="entry name" value="M20_bAS"/>
    <property type="match status" value="1"/>
</dbReference>
<dbReference type="NCBIfam" id="TIGR01879">
    <property type="entry name" value="hydantase"/>
    <property type="match status" value="1"/>
</dbReference>
<dbReference type="Pfam" id="PF01546">
    <property type="entry name" value="Peptidase_M20"/>
    <property type="match status" value="1"/>
</dbReference>
<dbReference type="Proteomes" id="UP000236884">
    <property type="component" value="Chromosome"/>
</dbReference>
<feature type="binding site" evidence="7">
    <location>
        <position position="88"/>
    </location>
    <ligand>
        <name>Zn(2+)</name>
        <dbReference type="ChEBI" id="CHEBI:29105"/>
        <label>1</label>
    </ligand>
</feature>
<feature type="binding site" evidence="7">
    <location>
        <position position="121"/>
    </location>
    <ligand>
        <name>Zn(2+)</name>
        <dbReference type="ChEBI" id="CHEBI:29105"/>
        <label>2</label>
    </ligand>
</feature>
<evidence type="ECO:0000256" key="5">
    <source>
        <dbReference type="ARBA" id="ARBA00022801"/>
    </source>
</evidence>
<sequence length="405" mass="43745">MPAIKPDRVLADLYKLRTFGEYKTGVHRPTFSDVDIAAREWTVDRMREAGLTAEVDGIGNILGRSPAKGRIMLSGSHLESQNHAGWLDGPLGVIYALEASRAIAESGSANGVDVVVLCDEEGHFGSFLGSRSFMDILKEEDIDHARDRTTGETMRDALKRAGYAGRPRVHIDTKRHSGFFEAHIEQGDTLEQSGFKIGVVTAIVAIWQYKITVTGEQNHAGTTGMARRRDAGLALVRLLAAIDKKFPEIAGPRSVWTTGRITLDPGGPSVIPGGAEALFQLRDADPKVLERMDVALQELCAAANKTERCVLKVDRRSASTPALMNEGLQKALDAAAEKSAPGKHMRMPSGAGHDAQYMAREIPAAMMFVPSIGGISHHWTENTSDEDIVLGAQVFADAIEAALKA</sequence>
<evidence type="ECO:0000313" key="9">
    <source>
        <dbReference type="EMBL" id="BAT57979.1"/>
    </source>
</evidence>
<feature type="binding site" evidence="7">
    <location>
        <position position="377"/>
    </location>
    <ligand>
        <name>Zn(2+)</name>
        <dbReference type="ChEBI" id="CHEBI:29105"/>
        <label>2</label>
    </ligand>
</feature>
<proteinExistence type="inferred from homology"/>
<dbReference type="PANTHER" id="PTHR32494">
    <property type="entry name" value="ALLANTOATE DEIMINASE-RELATED"/>
    <property type="match status" value="1"/>
</dbReference>
<dbReference type="InterPro" id="IPR002933">
    <property type="entry name" value="Peptidase_M20"/>
</dbReference>
<keyword evidence="5 9" id="KW-0378">Hydrolase</keyword>
<dbReference type="EMBL" id="AP014946">
    <property type="protein sequence ID" value="BAT57979.1"/>
    <property type="molecule type" value="Genomic_DNA"/>
</dbReference>
<dbReference type="SUPFAM" id="SSF53187">
    <property type="entry name" value="Zn-dependent exopeptidases"/>
    <property type="match status" value="1"/>
</dbReference>